<dbReference type="AlphaFoldDB" id="A0A2M7TU33"/>
<evidence type="ECO:0000313" key="1">
    <source>
        <dbReference type="EMBL" id="PIZ60888.1"/>
    </source>
</evidence>
<organism evidence="1 2">
    <name type="scientific">Candidatus Shapirobacteria bacterium CG_4_10_14_0_2_um_filter_40_12</name>
    <dbReference type="NCBI Taxonomy" id="1974871"/>
    <lineage>
        <taxon>Bacteria</taxon>
        <taxon>Candidatus Shapironibacteriota</taxon>
    </lineage>
</organism>
<name>A0A2M7TU33_9BACT</name>
<comment type="caution">
    <text evidence="1">The sequence shown here is derived from an EMBL/GenBank/DDBJ whole genome shotgun (WGS) entry which is preliminary data.</text>
</comment>
<gene>
    <name evidence="1" type="ORF">COY20_00795</name>
</gene>
<dbReference type="Proteomes" id="UP000229336">
    <property type="component" value="Unassembled WGS sequence"/>
</dbReference>
<reference evidence="2" key="1">
    <citation type="submission" date="2017-09" db="EMBL/GenBank/DDBJ databases">
        <title>Depth-based differentiation of microbial function through sediment-hosted aquifers and enrichment of novel symbionts in the deep terrestrial subsurface.</title>
        <authorList>
            <person name="Probst A.J."/>
            <person name="Ladd B."/>
            <person name="Jarett J.K."/>
            <person name="Geller-Mcgrath D.E."/>
            <person name="Sieber C.M.K."/>
            <person name="Emerson J.B."/>
            <person name="Anantharaman K."/>
            <person name="Thomas B.C."/>
            <person name="Malmstrom R."/>
            <person name="Stieglmeier M."/>
            <person name="Klingl A."/>
            <person name="Woyke T."/>
            <person name="Ryan C.M."/>
            <person name="Banfield J.F."/>
        </authorList>
    </citation>
    <scope>NUCLEOTIDE SEQUENCE [LARGE SCALE GENOMIC DNA]</scope>
</reference>
<evidence type="ECO:0000313" key="2">
    <source>
        <dbReference type="Proteomes" id="UP000229336"/>
    </source>
</evidence>
<proteinExistence type="predicted"/>
<dbReference type="EMBL" id="PFNX01000019">
    <property type="protein sequence ID" value="PIZ60888.1"/>
    <property type="molecule type" value="Genomic_DNA"/>
</dbReference>
<sequence>MYPPITGKSTVYEFVGDTREFLNPNDRIISKLYKINIAGRMSDWGGAGTESTGYMPTLSPRG</sequence>
<protein>
    <submittedName>
        <fullName evidence="1">Uncharacterized protein</fullName>
    </submittedName>
</protein>
<accession>A0A2M7TU33</accession>